<dbReference type="AlphaFoldDB" id="A0A0A9BJ39"/>
<reference evidence="2" key="1">
    <citation type="submission" date="2014-09" db="EMBL/GenBank/DDBJ databases">
        <authorList>
            <person name="Magalhaes I.L.F."/>
            <person name="Oliveira U."/>
            <person name="Santos F.R."/>
            <person name="Vidigal T.H.D.A."/>
            <person name="Brescovit A.D."/>
            <person name="Santos A.J."/>
        </authorList>
    </citation>
    <scope>NUCLEOTIDE SEQUENCE</scope>
    <source>
        <tissue evidence="2">Shoot tissue taken approximately 20 cm above the soil surface</tissue>
    </source>
</reference>
<organism evidence="2">
    <name type="scientific">Arundo donax</name>
    <name type="common">Giant reed</name>
    <name type="synonym">Donax arundinaceus</name>
    <dbReference type="NCBI Taxonomy" id="35708"/>
    <lineage>
        <taxon>Eukaryota</taxon>
        <taxon>Viridiplantae</taxon>
        <taxon>Streptophyta</taxon>
        <taxon>Embryophyta</taxon>
        <taxon>Tracheophyta</taxon>
        <taxon>Spermatophyta</taxon>
        <taxon>Magnoliopsida</taxon>
        <taxon>Liliopsida</taxon>
        <taxon>Poales</taxon>
        <taxon>Poaceae</taxon>
        <taxon>PACMAD clade</taxon>
        <taxon>Arundinoideae</taxon>
        <taxon>Arundineae</taxon>
        <taxon>Arundo</taxon>
    </lineage>
</organism>
<feature type="region of interest" description="Disordered" evidence="1">
    <location>
        <begin position="19"/>
        <end position="39"/>
    </location>
</feature>
<reference evidence="2" key="2">
    <citation type="journal article" date="2015" name="Data Brief">
        <title>Shoot transcriptome of the giant reed, Arundo donax.</title>
        <authorList>
            <person name="Barrero R.A."/>
            <person name="Guerrero F.D."/>
            <person name="Moolhuijzen P."/>
            <person name="Goolsby J.A."/>
            <person name="Tidwell J."/>
            <person name="Bellgard S.E."/>
            <person name="Bellgard M.I."/>
        </authorList>
    </citation>
    <scope>NUCLEOTIDE SEQUENCE</scope>
    <source>
        <tissue evidence="2">Shoot tissue taken approximately 20 cm above the soil surface</tissue>
    </source>
</reference>
<name>A0A0A9BJ39_ARUDO</name>
<protein>
    <submittedName>
        <fullName evidence="2">Uncharacterized protein</fullName>
    </submittedName>
</protein>
<evidence type="ECO:0000256" key="1">
    <source>
        <dbReference type="SAM" id="MobiDB-lite"/>
    </source>
</evidence>
<dbReference type="EMBL" id="GBRH01236670">
    <property type="protein sequence ID" value="JAD61225.1"/>
    <property type="molecule type" value="Transcribed_RNA"/>
</dbReference>
<proteinExistence type="predicted"/>
<accession>A0A0A9BJ39</accession>
<evidence type="ECO:0000313" key="2">
    <source>
        <dbReference type="EMBL" id="JAD61225.1"/>
    </source>
</evidence>
<sequence>MGTGGGVLTVTAADDARSSLLPQCRSPKATAAARRKPLP</sequence>